<dbReference type="RefSeq" id="WP_150699061.1">
    <property type="nucleotide sequence ID" value="NZ_CABPRZ010000022.1"/>
</dbReference>
<dbReference type="PROSITE" id="PS01096">
    <property type="entry name" value="PPIC_PPIASE_1"/>
    <property type="match status" value="1"/>
</dbReference>
<evidence type="ECO:0000313" key="8">
    <source>
        <dbReference type="EMBL" id="VVE45270.1"/>
    </source>
</evidence>
<evidence type="ECO:0000256" key="2">
    <source>
        <dbReference type="ARBA" id="ARBA00007656"/>
    </source>
</evidence>
<gene>
    <name evidence="8" type="ORF">PTE30175_04274</name>
</gene>
<evidence type="ECO:0000256" key="4">
    <source>
        <dbReference type="ARBA" id="ARBA00023110"/>
    </source>
</evidence>
<keyword evidence="5 6" id="KW-0413">Isomerase</keyword>
<reference evidence="8 9" key="1">
    <citation type="submission" date="2019-08" db="EMBL/GenBank/DDBJ databases">
        <authorList>
            <person name="Peeters C."/>
        </authorList>
    </citation>
    <scope>NUCLEOTIDE SEQUENCE [LARGE SCALE GENOMIC DNA]</scope>
    <source>
        <strain evidence="8 9">LMG 30175</strain>
    </source>
</reference>
<dbReference type="AlphaFoldDB" id="A0A5E4Y9X2"/>
<dbReference type="InterPro" id="IPR000297">
    <property type="entry name" value="PPIase_PpiC"/>
</dbReference>
<dbReference type="SUPFAM" id="SSF54534">
    <property type="entry name" value="FKBP-like"/>
    <property type="match status" value="1"/>
</dbReference>
<dbReference type="InterPro" id="IPR050245">
    <property type="entry name" value="PrsA_foldase"/>
</dbReference>
<comment type="catalytic activity">
    <reaction evidence="1">
        <text>[protein]-peptidylproline (omega=180) = [protein]-peptidylproline (omega=0)</text>
        <dbReference type="Rhea" id="RHEA:16237"/>
        <dbReference type="Rhea" id="RHEA-COMP:10747"/>
        <dbReference type="Rhea" id="RHEA-COMP:10748"/>
        <dbReference type="ChEBI" id="CHEBI:83833"/>
        <dbReference type="ChEBI" id="CHEBI:83834"/>
        <dbReference type="EC" id="5.2.1.8"/>
    </reaction>
</comment>
<accession>A0A5E4Y9X2</accession>
<dbReference type="PANTHER" id="PTHR47245">
    <property type="entry name" value="PEPTIDYLPROLYL ISOMERASE"/>
    <property type="match status" value="1"/>
</dbReference>
<dbReference type="PROSITE" id="PS50198">
    <property type="entry name" value="PPIC_PPIASE_2"/>
    <property type="match status" value="1"/>
</dbReference>
<evidence type="ECO:0000256" key="6">
    <source>
        <dbReference type="PROSITE-ProRule" id="PRU00278"/>
    </source>
</evidence>
<dbReference type="OrthoDB" id="9769613at2"/>
<keyword evidence="9" id="KW-1185">Reference proteome</keyword>
<dbReference type="PANTHER" id="PTHR47245:SF2">
    <property type="entry name" value="PEPTIDYL-PROLYL CIS-TRANS ISOMERASE HP_0175-RELATED"/>
    <property type="match status" value="1"/>
</dbReference>
<evidence type="ECO:0000256" key="5">
    <source>
        <dbReference type="ARBA" id="ARBA00023235"/>
    </source>
</evidence>
<dbReference type="Proteomes" id="UP000414233">
    <property type="component" value="Unassembled WGS sequence"/>
</dbReference>
<evidence type="ECO:0000259" key="7">
    <source>
        <dbReference type="PROSITE" id="PS50198"/>
    </source>
</evidence>
<organism evidence="8 9">
    <name type="scientific">Pandoraea terrae</name>
    <dbReference type="NCBI Taxonomy" id="1537710"/>
    <lineage>
        <taxon>Bacteria</taxon>
        <taxon>Pseudomonadati</taxon>
        <taxon>Pseudomonadota</taxon>
        <taxon>Betaproteobacteria</taxon>
        <taxon>Burkholderiales</taxon>
        <taxon>Burkholderiaceae</taxon>
        <taxon>Pandoraea</taxon>
    </lineage>
</organism>
<dbReference type="EMBL" id="CABPRZ010000022">
    <property type="protein sequence ID" value="VVE45270.1"/>
    <property type="molecule type" value="Genomic_DNA"/>
</dbReference>
<dbReference type="GO" id="GO:0003755">
    <property type="term" value="F:peptidyl-prolyl cis-trans isomerase activity"/>
    <property type="evidence" value="ECO:0007669"/>
    <property type="project" value="UniProtKB-KW"/>
</dbReference>
<proteinExistence type="inferred from homology"/>
<comment type="similarity">
    <text evidence="2">Belongs to the PpiC/parvulin rotamase family.</text>
</comment>
<protein>
    <recommendedName>
        <fullName evidence="3">peptidylprolyl isomerase</fullName>
        <ecNumber evidence="3">5.2.1.8</ecNumber>
    </recommendedName>
</protein>
<name>A0A5E4Y9X2_9BURK</name>
<evidence type="ECO:0000256" key="3">
    <source>
        <dbReference type="ARBA" id="ARBA00013194"/>
    </source>
</evidence>
<dbReference type="EC" id="5.2.1.8" evidence="3"/>
<dbReference type="Pfam" id="PF00639">
    <property type="entry name" value="Rotamase"/>
    <property type="match status" value="1"/>
</dbReference>
<dbReference type="InterPro" id="IPR046357">
    <property type="entry name" value="PPIase_dom_sf"/>
</dbReference>
<sequence length="251" mass="27520">MSLSVNGIVIDSRTLAEEIDHHRDVADPEIAAQRALVTRELLRQRARELKLLGETALGDISDEALVDALFARDVQVRRPTMDECRAYFAEHAAQFRQGDRVQASHILFALSGAVPLAATLARAQEALDAVLVEPALFEGLARRLSDCPSGREGGSLGMLMRGHSVAPEFELVLFSGDRLGIVPRLVNTRYGFHIVRIERRVKGHMPAFEAVAERIAAELYHQARQRALRHYVALLAGAADISGTAGPSFLQ</sequence>
<keyword evidence="4 6" id="KW-0697">Rotamase</keyword>
<evidence type="ECO:0000256" key="1">
    <source>
        <dbReference type="ARBA" id="ARBA00000971"/>
    </source>
</evidence>
<evidence type="ECO:0000313" key="9">
    <source>
        <dbReference type="Proteomes" id="UP000414233"/>
    </source>
</evidence>
<dbReference type="InterPro" id="IPR023058">
    <property type="entry name" value="PPIase_PpiC_CS"/>
</dbReference>
<feature type="domain" description="PpiC" evidence="7">
    <location>
        <begin position="98"/>
        <end position="199"/>
    </location>
</feature>
<dbReference type="Gene3D" id="3.10.50.40">
    <property type="match status" value="1"/>
</dbReference>